<evidence type="ECO:0000313" key="4">
    <source>
        <dbReference type="Proteomes" id="UP001597568"/>
    </source>
</evidence>
<organism evidence="3 4">
    <name type="scientific">Kurthia populi</name>
    <dbReference type="NCBI Taxonomy" id="1562132"/>
    <lineage>
        <taxon>Bacteria</taxon>
        <taxon>Bacillati</taxon>
        <taxon>Bacillota</taxon>
        <taxon>Bacilli</taxon>
        <taxon>Bacillales</taxon>
        <taxon>Caryophanaceae</taxon>
        <taxon>Kurthia</taxon>
    </lineage>
</organism>
<accession>A0ABW5XWY3</accession>
<reference evidence="4" key="1">
    <citation type="journal article" date="2019" name="Int. J. Syst. Evol. Microbiol.">
        <title>The Global Catalogue of Microorganisms (GCM) 10K type strain sequencing project: providing services to taxonomists for standard genome sequencing and annotation.</title>
        <authorList>
            <consortium name="The Broad Institute Genomics Platform"/>
            <consortium name="The Broad Institute Genome Sequencing Center for Infectious Disease"/>
            <person name="Wu L."/>
            <person name="Ma J."/>
        </authorList>
    </citation>
    <scope>NUCLEOTIDE SEQUENCE [LARGE SCALE GENOMIC DNA]</scope>
    <source>
        <strain evidence="4">KCTC 33522</strain>
    </source>
</reference>
<keyword evidence="4" id="KW-1185">Reference proteome</keyword>
<evidence type="ECO:0000313" key="3">
    <source>
        <dbReference type="EMBL" id="MFD2867507.1"/>
    </source>
</evidence>
<dbReference type="PANTHER" id="PTHR30050:SF4">
    <property type="entry name" value="ATP-BINDING PROTEIN RV3427C IN INSERTION SEQUENCE-RELATED"/>
    <property type="match status" value="1"/>
</dbReference>
<protein>
    <submittedName>
        <fullName evidence="3">ATP-binding protein</fullName>
    </submittedName>
</protein>
<feature type="region of interest" description="Disordered" evidence="1">
    <location>
        <begin position="1"/>
        <end position="36"/>
    </location>
</feature>
<evidence type="ECO:0000256" key="1">
    <source>
        <dbReference type="SAM" id="MobiDB-lite"/>
    </source>
</evidence>
<name>A0ABW5XWY3_9BACL</name>
<keyword evidence="3" id="KW-0547">Nucleotide-binding</keyword>
<dbReference type="GO" id="GO:0005524">
    <property type="term" value="F:ATP binding"/>
    <property type="evidence" value="ECO:0007669"/>
    <property type="project" value="UniProtKB-KW"/>
</dbReference>
<dbReference type="EMBL" id="JBHUOR010000018">
    <property type="protein sequence ID" value="MFD2867507.1"/>
    <property type="molecule type" value="Genomic_DNA"/>
</dbReference>
<dbReference type="Pfam" id="PF01695">
    <property type="entry name" value="IstB_IS21"/>
    <property type="match status" value="1"/>
</dbReference>
<proteinExistence type="predicted"/>
<dbReference type="Proteomes" id="UP001597568">
    <property type="component" value="Unassembled WGS sequence"/>
</dbReference>
<dbReference type="SUPFAM" id="SSF52540">
    <property type="entry name" value="P-loop containing nucleoside triphosphate hydrolases"/>
    <property type="match status" value="1"/>
</dbReference>
<feature type="compositionally biased region" description="Low complexity" evidence="1">
    <location>
        <begin position="1"/>
        <end position="15"/>
    </location>
</feature>
<keyword evidence="3" id="KW-0067">ATP-binding</keyword>
<dbReference type="InterPro" id="IPR027417">
    <property type="entry name" value="P-loop_NTPase"/>
</dbReference>
<dbReference type="Gene3D" id="3.40.50.300">
    <property type="entry name" value="P-loop containing nucleotide triphosphate hydrolases"/>
    <property type="match status" value="1"/>
</dbReference>
<sequence>MEHISSSLQQWQESKQQQKRMRDLEKSFAGQRRVRQDKPSENCGLYETLGANACNGSGRIWYKDMHRAIEQAREGYKPVYACDIKTHREYEVPIEWQEECACLIKRQREAKRNALMANAKIPESFKTAALNNYSLGVYKDETAHADAEVLLQVMRGFVNNYEYFTSPEGKKDAQGLYIYSNTKGSGKTKAAVTIANELIARGVDALFINATDISLEIRKTYKQNSDVDEAAVLHAFKTVPLLVIDDLAAEKPSAFIEEQLYKIFNARTENNLLTIITSNLTIEEFALQSYVRDGQVASYTDAAGESRIGSRLKLMCYEIHAPEEAVREREAEFKSNNFENLIFGFE</sequence>
<dbReference type="RefSeq" id="WP_380146795.1">
    <property type="nucleotide sequence ID" value="NZ_JBHUOR010000018.1"/>
</dbReference>
<dbReference type="InterPro" id="IPR002611">
    <property type="entry name" value="IstB_ATP-bd"/>
</dbReference>
<evidence type="ECO:0000259" key="2">
    <source>
        <dbReference type="Pfam" id="PF01695"/>
    </source>
</evidence>
<comment type="caution">
    <text evidence="3">The sequence shown here is derived from an EMBL/GenBank/DDBJ whole genome shotgun (WGS) entry which is preliminary data.</text>
</comment>
<feature type="domain" description="IstB-like ATP-binding" evidence="2">
    <location>
        <begin position="182"/>
        <end position="286"/>
    </location>
</feature>
<gene>
    <name evidence="3" type="ORF">ACFSY7_03185</name>
</gene>
<dbReference type="PANTHER" id="PTHR30050">
    <property type="entry name" value="CHROMOSOMAL REPLICATION INITIATOR PROTEIN DNAA"/>
    <property type="match status" value="1"/>
</dbReference>